<organism evidence="11 12">
    <name type="scientific">Artemisia annua</name>
    <name type="common">Sweet wormwood</name>
    <dbReference type="NCBI Taxonomy" id="35608"/>
    <lineage>
        <taxon>Eukaryota</taxon>
        <taxon>Viridiplantae</taxon>
        <taxon>Streptophyta</taxon>
        <taxon>Embryophyta</taxon>
        <taxon>Tracheophyta</taxon>
        <taxon>Spermatophyta</taxon>
        <taxon>Magnoliopsida</taxon>
        <taxon>eudicotyledons</taxon>
        <taxon>Gunneridae</taxon>
        <taxon>Pentapetalae</taxon>
        <taxon>asterids</taxon>
        <taxon>campanulids</taxon>
        <taxon>Asterales</taxon>
        <taxon>Asteraceae</taxon>
        <taxon>Asteroideae</taxon>
        <taxon>Anthemideae</taxon>
        <taxon>Artemisiinae</taxon>
        <taxon>Artemisia</taxon>
    </lineage>
</organism>
<protein>
    <submittedName>
        <fullName evidence="11">Kinesin motor family protein</fullName>
    </submittedName>
</protein>
<dbReference type="SMART" id="SM00129">
    <property type="entry name" value="KISc"/>
    <property type="match status" value="1"/>
</dbReference>
<feature type="domain" description="Kinesin motor" evidence="10">
    <location>
        <begin position="80"/>
        <end position="417"/>
    </location>
</feature>
<dbReference type="GO" id="GO:0055046">
    <property type="term" value="P:microgametogenesis"/>
    <property type="evidence" value="ECO:0007669"/>
    <property type="project" value="UniProtKB-ARBA"/>
</dbReference>
<feature type="binding site" evidence="7">
    <location>
        <begin position="155"/>
        <end position="162"/>
    </location>
    <ligand>
        <name>ATP</name>
        <dbReference type="ChEBI" id="CHEBI:30616"/>
    </ligand>
</feature>
<feature type="region of interest" description="Disordered" evidence="9">
    <location>
        <begin position="1043"/>
        <end position="1065"/>
    </location>
</feature>
<evidence type="ECO:0000256" key="4">
    <source>
        <dbReference type="ARBA" id="ARBA00023054"/>
    </source>
</evidence>
<dbReference type="GO" id="GO:0005874">
    <property type="term" value="C:microtubule"/>
    <property type="evidence" value="ECO:0007669"/>
    <property type="project" value="UniProtKB-KW"/>
</dbReference>
<dbReference type="STRING" id="35608.A0A2U1P6B2"/>
<dbReference type="InterPro" id="IPR044986">
    <property type="entry name" value="KIF15/KIN-12"/>
</dbReference>
<evidence type="ECO:0000256" key="8">
    <source>
        <dbReference type="SAM" id="Coils"/>
    </source>
</evidence>
<sequence length="1122" mass="125525">MKSNSEISRNRSSSSGGLSISSIRNLLPKSGSVKNKMFSNPKLTRFNSENVPPPDPNTPVNAPPVTKQSTTIEPVTVDLHVKVIARIRPNNCNEKGGDYNVRKVSDDSVSVGDRKFTLDAVLDAKSTQEDAFKLVGVSTVKSAMAGYNTSILAYGQTGSGKTYTLWGPPSAMVEDQSASGNQGIVPRIFQMLFDEIKREQDQAEGKQINYQCRCSFLEIYNEQIGDLLDPTQRNLEIKDDAKHGFYVENLSEEYVTGCEDVTQILIKGLSNRKVGATSINSKSSRSHIVFTCVIESWCKGTDSKHFGSSKTSRITLVDLAGLEKNKTSDAGRECVKEGEFVRKSISHLGNLVNILAGTNQSEQLKDIPYNNSCLTHLLRESLGGNSKLTVICAISPDDKCAGETISTLRFGHRAKLIHNNPVVNVITEDDVNDLSDQIRELKEELIRAKTDASCSIRSSTNYKTGSVRQSLNQLRVSLNRSLILPKIDTDVKEELHIDEHDVRDLRQQLDMLHSSCDEEFQEDTHFFSGCDGDFASEQYASCQEESENEEINSEESEIDIGVQNARESSISISAGRDSDAFNGPVLSESPKIANTARKSVVFSPSKLSGVEEKVVESLKFSSNIPRESVKISDQIRASLRSSKMFGGPTDTLAASLQRGLEIIDNHQRNSMLSKSVVALSFDHLAKKTNDAETQTSADGSLRSTYTCSSCQQRTSDDVQESFKTWIVGKNNPGNSNNEVGTEAKKVKDLEKLCMEQAAEIEKLNNMVLQYKQEKEGETSLLDALRNGNSPSNSDTKLLSWNEEPEIIKETYQTTPFDSNEKESLLQEIKTLRSKLQSPSNKSIDRLRSSSSLLSQSLQLRKSGAFPKGNESAEELQKERERWMEMESEWICLTDELRVDLEAQRRRSGKIEMELRLEKKCTEELDDALMRSIHGHGRMVEHYADLQEKYNELAEKHRLIMEGIADVKRAAAKAGAKGHGKRFSKSLAAELSVLRVEREKERELLKKENRSLKIQLRDTAEAVHAAGELLVRLREAEEAASAAQENYESIQEESDKLKKKLDKQKRKHKMEMITMKQYLAESRLPESALRPLYREDSDVKTNDNDDDDQAWRAEFGAIYQDHY</sequence>
<dbReference type="InterPro" id="IPR036961">
    <property type="entry name" value="Kinesin_motor_dom_sf"/>
</dbReference>
<dbReference type="PANTHER" id="PTHR37739:SF16">
    <property type="entry name" value="KINESIN-LIKE PROTEIN"/>
    <property type="match status" value="1"/>
</dbReference>
<dbReference type="Pfam" id="PF00225">
    <property type="entry name" value="Kinesin"/>
    <property type="match status" value="1"/>
</dbReference>
<comment type="caution">
    <text evidence="11">The sequence shown here is derived from an EMBL/GenBank/DDBJ whole genome shotgun (WGS) entry which is preliminary data.</text>
</comment>
<dbReference type="PRINTS" id="PR00380">
    <property type="entry name" value="KINESINHEAVY"/>
</dbReference>
<feature type="compositionally biased region" description="Polar residues" evidence="9">
    <location>
        <begin position="37"/>
        <end position="49"/>
    </location>
</feature>
<evidence type="ECO:0000256" key="7">
    <source>
        <dbReference type="PROSITE-ProRule" id="PRU00283"/>
    </source>
</evidence>
<evidence type="ECO:0000256" key="6">
    <source>
        <dbReference type="ARBA" id="ARBA00034488"/>
    </source>
</evidence>
<dbReference type="FunFam" id="3.40.850.10:FF:000052">
    <property type="entry name" value="Kinesin-like protein KIN-12F"/>
    <property type="match status" value="1"/>
</dbReference>
<evidence type="ECO:0000256" key="9">
    <source>
        <dbReference type="SAM" id="MobiDB-lite"/>
    </source>
</evidence>
<feature type="compositionally biased region" description="Basic residues" evidence="9">
    <location>
        <begin position="1056"/>
        <end position="1065"/>
    </location>
</feature>
<keyword evidence="12" id="KW-1185">Reference proteome</keyword>
<dbReference type="OrthoDB" id="1907171at2759"/>
<dbReference type="InterPro" id="IPR027417">
    <property type="entry name" value="P-loop_NTPase"/>
</dbReference>
<dbReference type="GO" id="GO:0007112">
    <property type="term" value="P:male meiosis cytokinesis"/>
    <property type="evidence" value="ECO:0007669"/>
    <property type="project" value="UniProtKB-ARBA"/>
</dbReference>
<name>A0A2U1P6B2_ARTAN</name>
<evidence type="ECO:0000256" key="3">
    <source>
        <dbReference type="ARBA" id="ARBA00022840"/>
    </source>
</evidence>
<dbReference type="GO" id="GO:0080175">
    <property type="term" value="P:phragmoplast microtubule organization"/>
    <property type="evidence" value="ECO:0007669"/>
    <property type="project" value="UniProtKB-ARBA"/>
</dbReference>
<evidence type="ECO:0000256" key="2">
    <source>
        <dbReference type="ARBA" id="ARBA00022741"/>
    </source>
</evidence>
<reference evidence="11 12" key="1">
    <citation type="journal article" date="2018" name="Mol. Plant">
        <title>The genome of Artemisia annua provides insight into the evolution of Asteraceae family and artemisinin biosynthesis.</title>
        <authorList>
            <person name="Shen Q."/>
            <person name="Zhang L."/>
            <person name="Liao Z."/>
            <person name="Wang S."/>
            <person name="Yan T."/>
            <person name="Shi P."/>
            <person name="Liu M."/>
            <person name="Fu X."/>
            <person name="Pan Q."/>
            <person name="Wang Y."/>
            <person name="Lv Z."/>
            <person name="Lu X."/>
            <person name="Zhang F."/>
            <person name="Jiang W."/>
            <person name="Ma Y."/>
            <person name="Chen M."/>
            <person name="Hao X."/>
            <person name="Li L."/>
            <person name="Tang Y."/>
            <person name="Lv G."/>
            <person name="Zhou Y."/>
            <person name="Sun X."/>
            <person name="Brodelius P.E."/>
            <person name="Rose J.K.C."/>
            <person name="Tang K."/>
        </authorList>
    </citation>
    <scope>NUCLEOTIDE SEQUENCE [LARGE SCALE GENOMIC DNA]</scope>
    <source>
        <strain evidence="12">cv. Huhao1</strain>
        <tissue evidence="11">Leaf</tissue>
    </source>
</reference>
<accession>A0A2U1P6B2</accession>
<evidence type="ECO:0000256" key="1">
    <source>
        <dbReference type="ARBA" id="ARBA00022701"/>
    </source>
</evidence>
<keyword evidence="2 7" id="KW-0547">Nucleotide-binding</keyword>
<evidence type="ECO:0000313" key="11">
    <source>
        <dbReference type="EMBL" id="PWA81288.1"/>
    </source>
</evidence>
<keyword evidence="3 7" id="KW-0067">ATP-binding</keyword>
<proteinExistence type="inferred from homology"/>
<feature type="region of interest" description="Disordered" evidence="9">
    <location>
        <begin position="1"/>
        <end position="68"/>
    </location>
</feature>
<dbReference type="PANTHER" id="PTHR37739">
    <property type="entry name" value="KINESIN-LIKE PROTEIN KIN-12D"/>
    <property type="match status" value="1"/>
</dbReference>
<dbReference type="Gene3D" id="3.40.850.10">
    <property type="entry name" value="Kinesin motor domain"/>
    <property type="match status" value="1"/>
</dbReference>
<dbReference type="InterPro" id="IPR001752">
    <property type="entry name" value="Kinesin_motor_dom"/>
</dbReference>
<feature type="coiled-coil region" evidence="8">
    <location>
        <begin position="424"/>
        <end position="451"/>
    </location>
</feature>
<evidence type="ECO:0000256" key="5">
    <source>
        <dbReference type="ARBA" id="ARBA00023175"/>
    </source>
</evidence>
<evidence type="ECO:0000259" key="10">
    <source>
        <dbReference type="PROSITE" id="PS50067"/>
    </source>
</evidence>
<dbReference type="GO" id="GO:0009524">
    <property type="term" value="C:phragmoplast"/>
    <property type="evidence" value="ECO:0007669"/>
    <property type="project" value="UniProtKB-ARBA"/>
</dbReference>
<dbReference type="Proteomes" id="UP000245207">
    <property type="component" value="Unassembled WGS sequence"/>
</dbReference>
<evidence type="ECO:0000313" key="12">
    <source>
        <dbReference type="Proteomes" id="UP000245207"/>
    </source>
</evidence>
<dbReference type="GO" id="GO:0007018">
    <property type="term" value="P:microtubule-based movement"/>
    <property type="evidence" value="ECO:0007669"/>
    <property type="project" value="InterPro"/>
</dbReference>
<dbReference type="EMBL" id="PKPP01001609">
    <property type="protein sequence ID" value="PWA81288.1"/>
    <property type="molecule type" value="Genomic_DNA"/>
</dbReference>
<gene>
    <name evidence="11" type="ORF">CTI12_AA188280</name>
</gene>
<keyword evidence="4 8" id="KW-0175">Coiled coil</keyword>
<dbReference type="GO" id="GO:0005524">
    <property type="term" value="F:ATP binding"/>
    <property type="evidence" value="ECO:0007669"/>
    <property type="project" value="UniProtKB-UniRule"/>
</dbReference>
<comment type="similarity">
    <text evidence="6">Belongs to the TRAFAC class myosin-kinesin ATPase superfamily. Kinesin family. KIN-12 subfamily.</text>
</comment>
<dbReference type="GO" id="GO:0003777">
    <property type="term" value="F:microtubule motor activity"/>
    <property type="evidence" value="ECO:0007669"/>
    <property type="project" value="InterPro"/>
</dbReference>
<keyword evidence="1" id="KW-0493">Microtubule</keyword>
<feature type="compositionally biased region" description="Low complexity" evidence="9">
    <location>
        <begin position="1"/>
        <end position="27"/>
    </location>
</feature>
<dbReference type="AlphaFoldDB" id="A0A2U1P6B2"/>
<feature type="coiled-coil region" evidence="8">
    <location>
        <begin position="746"/>
        <end position="773"/>
    </location>
</feature>
<dbReference type="GO" id="GO:0008017">
    <property type="term" value="F:microtubule binding"/>
    <property type="evidence" value="ECO:0007669"/>
    <property type="project" value="InterPro"/>
</dbReference>
<keyword evidence="5 7" id="KW-0505">Motor protein</keyword>
<dbReference type="PROSITE" id="PS50067">
    <property type="entry name" value="KINESIN_MOTOR_2"/>
    <property type="match status" value="1"/>
</dbReference>
<dbReference type="SUPFAM" id="SSF52540">
    <property type="entry name" value="P-loop containing nucleoside triphosphate hydrolases"/>
    <property type="match status" value="1"/>
</dbReference>